<sequence>MATASDIFETSTVADTRETPRLDTLPEEIISIINVDFLDRKDECSTRLVCRALEEKTFHDFARTHFSHLQVLLTRDGLQRLTEISNHPRLSSVVRELVISLAFFSDPVGDDEDDDEMDDMDDDDDGMRPAIAPEHLAAYKRFALDQHYLLSVDLGGTVYSAFCHALKNFSKCESIGLQRWPRGLGKSAFNRACGTYFRPCKSLYRIQHLGMGLFQLLWRAVAESKASITRFAMGAPNTQGDQISFEPNIFCCPDHRLPDLRVALKNLTQLQLNVDLDSLSLRLYRLSFHQFLECAENLEILHLDFGLMNNDDAFKHLLGPSDDLASIKHPPVKELFINNADNLENSVMRGFVGLFASSLEGLHLHTVELHNTWKDDVPFFREKLRLKQFCMKSCTDEDNAGMMLMAHRSWLEMRVGCTCPHTIEYEGTEMDEYLKDLADRMVYVHGIGMRVGWMHGDVDEYDTQLDEDEGSNGSDWEDASEAEGDDDDDDDVPDLVDEPDD</sequence>
<name>A0A9P4IT47_9PEZI</name>
<gene>
    <name evidence="2" type="ORF">NA57DRAFT_50837</name>
</gene>
<accession>A0A9P4IT47</accession>
<evidence type="ECO:0000313" key="2">
    <source>
        <dbReference type="EMBL" id="KAF2103982.1"/>
    </source>
</evidence>
<feature type="region of interest" description="Disordered" evidence="1">
    <location>
        <begin position="462"/>
        <end position="501"/>
    </location>
</feature>
<reference evidence="2" key="1">
    <citation type="journal article" date="2020" name="Stud. Mycol.">
        <title>101 Dothideomycetes genomes: a test case for predicting lifestyles and emergence of pathogens.</title>
        <authorList>
            <person name="Haridas S."/>
            <person name="Albert R."/>
            <person name="Binder M."/>
            <person name="Bloem J."/>
            <person name="Labutti K."/>
            <person name="Salamov A."/>
            <person name="Andreopoulos B."/>
            <person name="Baker S."/>
            <person name="Barry K."/>
            <person name="Bills G."/>
            <person name="Bluhm B."/>
            <person name="Cannon C."/>
            <person name="Castanera R."/>
            <person name="Culley D."/>
            <person name="Daum C."/>
            <person name="Ezra D."/>
            <person name="Gonzalez J."/>
            <person name="Henrissat B."/>
            <person name="Kuo A."/>
            <person name="Liang C."/>
            <person name="Lipzen A."/>
            <person name="Lutzoni F."/>
            <person name="Magnuson J."/>
            <person name="Mondo S."/>
            <person name="Nolan M."/>
            <person name="Ohm R."/>
            <person name="Pangilinan J."/>
            <person name="Park H.-J."/>
            <person name="Ramirez L."/>
            <person name="Alfaro M."/>
            <person name="Sun H."/>
            <person name="Tritt A."/>
            <person name="Yoshinaga Y."/>
            <person name="Zwiers L.-H."/>
            <person name="Turgeon B."/>
            <person name="Goodwin S."/>
            <person name="Spatafora J."/>
            <person name="Crous P."/>
            <person name="Grigoriev I."/>
        </authorList>
    </citation>
    <scope>NUCLEOTIDE SEQUENCE</scope>
    <source>
        <strain evidence="2">CBS 133067</strain>
    </source>
</reference>
<dbReference type="Proteomes" id="UP000799772">
    <property type="component" value="Unassembled WGS sequence"/>
</dbReference>
<organism evidence="2 3">
    <name type="scientific">Rhizodiscina lignyota</name>
    <dbReference type="NCBI Taxonomy" id="1504668"/>
    <lineage>
        <taxon>Eukaryota</taxon>
        <taxon>Fungi</taxon>
        <taxon>Dikarya</taxon>
        <taxon>Ascomycota</taxon>
        <taxon>Pezizomycotina</taxon>
        <taxon>Dothideomycetes</taxon>
        <taxon>Pleosporomycetidae</taxon>
        <taxon>Aulographales</taxon>
        <taxon>Rhizodiscinaceae</taxon>
        <taxon>Rhizodiscina</taxon>
    </lineage>
</organism>
<dbReference type="EMBL" id="ML978121">
    <property type="protein sequence ID" value="KAF2103982.1"/>
    <property type="molecule type" value="Genomic_DNA"/>
</dbReference>
<comment type="caution">
    <text evidence="2">The sequence shown here is derived from an EMBL/GenBank/DDBJ whole genome shotgun (WGS) entry which is preliminary data.</text>
</comment>
<keyword evidence="3" id="KW-1185">Reference proteome</keyword>
<evidence type="ECO:0000313" key="3">
    <source>
        <dbReference type="Proteomes" id="UP000799772"/>
    </source>
</evidence>
<dbReference type="AlphaFoldDB" id="A0A9P4IT47"/>
<dbReference type="OrthoDB" id="5279008at2759"/>
<proteinExistence type="predicted"/>
<protein>
    <submittedName>
        <fullName evidence="2">Uncharacterized protein</fullName>
    </submittedName>
</protein>
<evidence type="ECO:0000256" key="1">
    <source>
        <dbReference type="SAM" id="MobiDB-lite"/>
    </source>
</evidence>